<dbReference type="InterPro" id="IPR001041">
    <property type="entry name" value="2Fe-2S_ferredoxin-type"/>
</dbReference>
<feature type="domain" description="2Fe-2S ferredoxin-type" evidence="2">
    <location>
        <begin position="3"/>
        <end position="97"/>
    </location>
</feature>
<evidence type="ECO:0000313" key="4">
    <source>
        <dbReference type="EMBL" id="GHK51356.1"/>
    </source>
</evidence>
<dbReference type="PROSITE" id="PS51085">
    <property type="entry name" value="2FE2S_FER_2"/>
    <property type="match status" value="1"/>
</dbReference>
<dbReference type="InterPro" id="IPR047683">
    <property type="entry name" value="BenC-like_FAD_NAD-bd"/>
</dbReference>
<dbReference type="Proteomes" id="UP000655094">
    <property type="component" value="Unassembled WGS sequence"/>
</dbReference>
<dbReference type="PANTHER" id="PTHR47354">
    <property type="entry name" value="NADH OXIDOREDUCTASE HCR"/>
    <property type="match status" value="1"/>
</dbReference>
<dbReference type="SUPFAM" id="SSF63380">
    <property type="entry name" value="Riboflavin synthase domain-like"/>
    <property type="match status" value="1"/>
</dbReference>
<dbReference type="InterPro" id="IPR001709">
    <property type="entry name" value="Flavoprot_Pyr_Nucl_cyt_Rdtase"/>
</dbReference>
<dbReference type="Pfam" id="PF00175">
    <property type="entry name" value="NAD_binding_1"/>
    <property type="match status" value="1"/>
</dbReference>
<evidence type="ECO:0000259" key="2">
    <source>
        <dbReference type="PROSITE" id="PS51085"/>
    </source>
</evidence>
<dbReference type="GO" id="GO:0016491">
    <property type="term" value="F:oxidoreductase activity"/>
    <property type="evidence" value="ECO:0007669"/>
    <property type="project" value="InterPro"/>
</dbReference>
<dbReference type="Pfam" id="PF00970">
    <property type="entry name" value="FAD_binding_6"/>
    <property type="match status" value="1"/>
</dbReference>
<dbReference type="PRINTS" id="PR00410">
    <property type="entry name" value="PHEHYDRXLASE"/>
</dbReference>
<dbReference type="PRINTS" id="PR00371">
    <property type="entry name" value="FPNCR"/>
</dbReference>
<dbReference type="CDD" id="cd00207">
    <property type="entry name" value="fer2"/>
    <property type="match status" value="1"/>
</dbReference>
<gene>
    <name evidence="4" type="ORF">KPZU09_10920</name>
</gene>
<dbReference type="Gene3D" id="3.10.20.30">
    <property type="match status" value="1"/>
</dbReference>
<dbReference type="InterPro" id="IPR006058">
    <property type="entry name" value="2Fe2S_fd_BS"/>
</dbReference>
<dbReference type="PANTHER" id="PTHR47354:SF5">
    <property type="entry name" value="PROTEIN RFBI"/>
    <property type="match status" value="1"/>
</dbReference>
<dbReference type="InterPro" id="IPR017938">
    <property type="entry name" value="Riboflavin_synthase-like_b-brl"/>
</dbReference>
<dbReference type="EMBL" id="BNFF01000001">
    <property type="protein sequence ID" value="GHK51356.1"/>
    <property type="molecule type" value="Genomic_DNA"/>
</dbReference>
<dbReference type="SUPFAM" id="SSF54292">
    <property type="entry name" value="2Fe-2S ferredoxin-like"/>
    <property type="match status" value="1"/>
</dbReference>
<dbReference type="InterPro" id="IPR017927">
    <property type="entry name" value="FAD-bd_FR_type"/>
</dbReference>
<dbReference type="GO" id="GO:0051537">
    <property type="term" value="F:2 iron, 2 sulfur cluster binding"/>
    <property type="evidence" value="ECO:0007669"/>
    <property type="project" value="InterPro"/>
</dbReference>
<dbReference type="InterPro" id="IPR001433">
    <property type="entry name" value="OxRdtase_FAD/NAD-bd"/>
</dbReference>
<dbReference type="Pfam" id="PF00111">
    <property type="entry name" value="Fer2"/>
    <property type="match status" value="1"/>
</dbReference>
<dbReference type="CDD" id="cd06209">
    <property type="entry name" value="BenDO_FAD_NAD"/>
    <property type="match status" value="1"/>
</dbReference>
<comment type="cofactor">
    <cofactor evidence="1">
        <name>[2Fe-2S] cluster</name>
        <dbReference type="ChEBI" id="CHEBI:190135"/>
    </cofactor>
</comment>
<evidence type="ECO:0008006" key="6">
    <source>
        <dbReference type="Google" id="ProtNLM"/>
    </source>
</evidence>
<dbReference type="NCBIfam" id="NF040810">
    <property type="entry name" value="BenC"/>
    <property type="match status" value="1"/>
</dbReference>
<dbReference type="Gene3D" id="3.40.50.80">
    <property type="entry name" value="Nucleotide-binding domain of ferredoxin-NADP reductase (FNR) module"/>
    <property type="match status" value="1"/>
</dbReference>
<comment type="caution">
    <text evidence="4">The sequence shown here is derived from an EMBL/GenBank/DDBJ whole genome shotgun (WGS) entry which is preliminary data.</text>
</comment>
<evidence type="ECO:0000259" key="3">
    <source>
        <dbReference type="PROSITE" id="PS51384"/>
    </source>
</evidence>
<dbReference type="InterPro" id="IPR008333">
    <property type="entry name" value="Cbr1-like_FAD-bd_dom"/>
</dbReference>
<sequence length="426" mass="47203">MTFNIALNFEDGVTRFIQCNAGEKVLDAAYRQKVNLPMDCSDGVCGTCKCHCASGEYDLGEDYLDEALSDDEAQARQVLTCQMVPTSDCVIDVPVAAAQCKTALTNTGAQVRQVNLLSDTAIELVVALDEPLAFLPGQYVNIQVPGTLHVRAYSFSSQPGSLEGRFLIRNVPGGMMSQWLTQRARPGDRLTLSGPMGSFYLRHGERPLLMLAGGTGPAPLLSMLHTLQTQGSQRPVMLLYGVTRDCDLVKTDALDTFTQQLTGYRWLPVVADENSTCPQRGFVTDHLDDAMLNNGDVDIYLCGPPPMVNAVATALRDRGSPRRGSGMRNLSPARARRHKETKCVLPIKSSSSPARRRALAARRRSRRLQKARLCCSSIARHTSMSWRRRWRNPAVWCWRWRRIWKRGKVPSRRLPPGSLILAVSTC</sequence>
<protein>
    <recommendedName>
        <fullName evidence="6">Benzoate dioxygenase, ferredoxin reductase component</fullName>
    </recommendedName>
</protein>
<dbReference type="AlphaFoldDB" id="A0A919LLL1"/>
<feature type="domain" description="FAD-binding FR-type" evidence="3">
    <location>
        <begin position="104"/>
        <end position="202"/>
    </location>
</feature>
<proteinExistence type="predicted"/>
<dbReference type="InterPro" id="IPR036010">
    <property type="entry name" value="2Fe-2S_ferredoxin-like_sf"/>
</dbReference>
<organism evidence="4 5">
    <name type="scientific">Klebsiella pneumoniae</name>
    <dbReference type="NCBI Taxonomy" id="573"/>
    <lineage>
        <taxon>Bacteria</taxon>
        <taxon>Pseudomonadati</taxon>
        <taxon>Pseudomonadota</taxon>
        <taxon>Gammaproteobacteria</taxon>
        <taxon>Enterobacterales</taxon>
        <taxon>Enterobacteriaceae</taxon>
        <taxon>Klebsiella/Raoultella group</taxon>
        <taxon>Klebsiella</taxon>
        <taxon>Klebsiella pneumoniae complex</taxon>
    </lineage>
</organism>
<dbReference type="InterPro" id="IPR050415">
    <property type="entry name" value="MRET"/>
</dbReference>
<dbReference type="PROSITE" id="PS51384">
    <property type="entry name" value="FAD_FR"/>
    <property type="match status" value="1"/>
</dbReference>
<evidence type="ECO:0000313" key="5">
    <source>
        <dbReference type="Proteomes" id="UP000655094"/>
    </source>
</evidence>
<name>A0A919LLL1_KLEPN</name>
<accession>A0A919LLL1</accession>
<reference evidence="4" key="1">
    <citation type="submission" date="2020-10" db="EMBL/GenBank/DDBJ databases">
        <title>Genome Sequence of ESBL Producing Zambian Clinical Strains.</title>
        <authorList>
            <person name="Shawa M."/>
            <person name="Furuta Y."/>
            <person name="Simbotwe M."/>
            <person name="Mulenga E."/>
            <person name="Mubanga M."/>
            <person name="Mulenga G."/>
            <person name="Kaile C."/>
            <person name="Zorigt T."/>
            <person name="Hang'ombe B."/>
            <person name="Higashi H."/>
        </authorList>
    </citation>
    <scope>NUCLEOTIDE SEQUENCE</scope>
    <source>
        <strain evidence="4">Zam_UTH_09</strain>
    </source>
</reference>
<dbReference type="InterPro" id="IPR039261">
    <property type="entry name" value="FNR_nucleotide-bd"/>
</dbReference>
<dbReference type="Gene3D" id="2.40.30.10">
    <property type="entry name" value="Translation factors"/>
    <property type="match status" value="1"/>
</dbReference>
<dbReference type="SUPFAM" id="SSF52343">
    <property type="entry name" value="Ferredoxin reductase-like, C-terminal NADP-linked domain"/>
    <property type="match status" value="1"/>
</dbReference>
<dbReference type="InterPro" id="IPR012675">
    <property type="entry name" value="Beta-grasp_dom_sf"/>
</dbReference>
<dbReference type="PROSITE" id="PS00197">
    <property type="entry name" value="2FE2S_FER_1"/>
    <property type="match status" value="1"/>
</dbReference>
<evidence type="ECO:0000256" key="1">
    <source>
        <dbReference type="ARBA" id="ARBA00034078"/>
    </source>
</evidence>